<evidence type="ECO:0000313" key="1">
    <source>
        <dbReference type="EMBL" id="TCV20300.1"/>
    </source>
</evidence>
<reference evidence="1 2" key="1">
    <citation type="submission" date="2019-03" db="EMBL/GenBank/DDBJ databases">
        <title>Genomic Encyclopedia of Type Strains, Phase IV (KMG-IV): sequencing the most valuable type-strain genomes for metagenomic binning, comparative biology and taxonomic classification.</title>
        <authorList>
            <person name="Goeker M."/>
        </authorList>
    </citation>
    <scope>NUCLEOTIDE SEQUENCE [LARGE SCALE GENOMIC DNA]</scope>
    <source>
        <strain evidence="1 2">DSM 22362</strain>
    </source>
</reference>
<dbReference type="AlphaFoldDB" id="A0A4R3W2G4"/>
<evidence type="ECO:0000313" key="2">
    <source>
        <dbReference type="Proteomes" id="UP000295197"/>
    </source>
</evidence>
<name>A0A4R3W2G4_9SPHI</name>
<keyword evidence="2" id="KW-1185">Reference proteome</keyword>
<gene>
    <name evidence="1" type="ORF">EDC17_10026</name>
</gene>
<proteinExistence type="predicted"/>
<protein>
    <submittedName>
        <fullName evidence="1">Uncharacterized protein</fullName>
    </submittedName>
</protein>
<dbReference type="EMBL" id="SMBZ01000002">
    <property type="protein sequence ID" value="TCV20300.1"/>
    <property type="molecule type" value="Genomic_DNA"/>
</dbReference>
<organism evidence="1 2">
    <name type="scientific">Sphingobacterium alimentarium</name>
    <dbReference type="NCBI Taxonomy" id="797292"/>
    <lineage>
        <taxon>Bacteria</taxon>
        <taxon>Pseudomonadati</taxon>
        <taxon>Bacteroidota</taxon>
        <taxon>Sphingobacteriia</taxon>
        <taxon>Sphingobacteriales</taxon>
        <taxon>Sphingobacteriaceae</taxon>
        <taxon>Sphingobacterium</taxon>
    </lineage>
</organism>
<comment type="caution">
    <text evidence="1">The sequence shown here is derived from an EMBL/GenBank/DDBJ whole genome shotgun (WGS) entry which is preliminary data.</text>
</comment>
<dbReference type="Proteomes" id="UP000295197">
    <property type="component" value="Unassembled WGS sequence"/>
</dbReference>
<sequence length="93" mass="11036">MIIVMIVLSVIISLGLGTLYDKNRQLSDKKSYEMRYRMMELDFPNVTSNIDSVYSHDPSKFHKLVIKREEEKKLIFNIKKTQKDIRDLDNDKL</sequence>
<accession>A0A4R3W2G4</accession>